<dbReference type="SUPFAM" id="SSF50978">
    <property type="entry name" value="WD40 repeat-like"/>
    <property type="match status" value="1"/>
</dbReference>
<keyword evidence="2" id="KW-0677">Repeat</keyword>
<keyword evidence="5" id="KW-0472">Membrane</keyword>
<dbReference type="EMBL" id="BPQB01000001">
    <property type="protein sequence ID" value="GJE84621.1"/>
    <property type="molecule type" value="Genomic_DNA"/>
</dbReference>
<accession>A0A9P3FXY3</accession>
<evidence type="ECO:0000313" key="6">
    <source>
        <dbReference type="EMBL" id="GJE84621.1"/>
    </source>
</evidence>
<feature type="compositionally biased region" description="Acidic residues" evidence="4">
    <location>
        <begin position="958"/>
        <end position="969"/>
    </location>
</feature>
<evidence type="ECO:0000256" key="1">
    <source>
        <dbReference type="ARBA" id="ARBA00022574"/>
    </source>
</evidence>
<gene>
    <name evidence="6" type="ORF">PsYK624_006970</name>
</gene>
<feature type="repeat" description="WD" evidence="3">
    <location>
        <begin position="869"/>
        <end position="902"/>
    </location>
</feature>
<feature type="transmembrane region" description="Helical" evidence="5">
    <location>
        <begin position="290"/>
        <end position="317"/>
    </location>
</feature>
<keyword evidence="5" id="KW-0812">Transmembrane</keyword>
<dbReference type="PANTHER" id="PTHR22838:SF0">
    <property type="entry name" value="WD REPEAT-CONTAINING PROTEIN 26"/>
    <property type="match status" value="1"/>
</dbReference>
<keyword evidence="7" id="KW-1185">Reference proteome</keyword>
<keyword evidence="1 3" id="KW-0853">WD repeat</keyword>
<evidence type="ECO:0000313" key="7">
    <source>
        <dbReference type="Proteomes" id="UP000703269"/>
    </source>
</evidence>
<evidence type="ECO:0000256" key="4">
    <source>
        <dbReference type="SAM" id="MobiDB-lite"/>
    </source>
</evidence>
<feature type="transmembrane region" description="Helical" evidence="5">
    <location>
        <begin position="383"/>
        <end position="406"/>
    </location>
</feature>
<feature type="transmembrane region" description="Helical" evidence="5">
    <location>
        <begin position="255"/>
        <end position="278"/>
    </location>
</feature>
<protein>
    <submittedName>
        <fullName evidence="6">WD40 repeat-like protein</fullName>
    </submittedName>
</protein>
<feature type="region of interest" description="Disordered" evidence="4">
    <location>
        <begin position="1"/>
        <end position="27"/>
    </location>
</feature>
<dbReference type="GO" id="GO:0034657">
    <property type="term" value="C:GID complex"/>
    <property type="evidence" value="ECO:0007669"/>
    <property type="project" value="TreeGrafter"/>
</dbReference>
<reference evidence="6 7" key="1">
    <citation type="submission" date="2021-08" db="EMBL/GenBank/DDBJ databases">
        <title>Draft Genome Sequence of Phanerochaete sordida strain YK-624.</title>
        <authorList>
            <person name="Mori T."/>
            <person name="Dohra H."/>
            <person name="Suzuki T."/>
            <person name="Kawagishi H."/>
            <person name="Hirai H."/>
        </authorList>
    </citation>
    <scope>NUCLEOTIDE SEQUENCE [LARGE SCALE GENOMIC DNA]</scope>
    <source>
        <strain evidence="6 7">YK-624</strain>
    </source>
</reference>
<name>A0A9P3FXY3_9APHY</name>
<dbReference type="PROSITE" id="PS50082">
    <property type="entry name" value="WD_REPEATS_2"/>
    <property type="match status" value="2"/>
</dbReference>
<evidence type="ECO:0000256" key="5">
    <source>
        <dbReference type="SAM" id="Phobius"/>
    </source>
</evidence>
<feature type="region of interest" description="Disordered" evidence="4">
    <location>
        <begin position="479"/>
        <end position="500"/>
    </location>
</feature>
<evidence type="ECO:0000256" key="3">
    <source>
        <dbReference type="PROSITE-ProRule" id="PRU00221"/>
    </source>
</evidence>
<dbReference type="Proteomes" id="UP000703269">
    <property type="component" value="Unassembled WGS sequence"/>
</dbReference>
<dbReference type="InterPro" id="IPR015943">
    <property type="entry name" value="WD40/YVTN_repeat-like_dom_sf"/>
</dbReference>
<dbReference type="SMART" id="SM00320">
    <property type="entry name" value="WD40"/>
    <property type="match status" value="4"/>
</dbReference>
<dbReference type="PANTHER" id="PTHR22838">
    <property type="entry name" value="WD REPEAT PROTEIN 26-RELATED"/>
    <property type="match status" value="1"/>
</dbReference>
<feature type="transmembrane region" description="Helical" evidence="5">
    <location>
        <begin position="337"/>
        <end position="356"/>
    </location>
</feature>
<feature type="repeat" description="WD" evidence="3">
    <location>
        <begin position="592"/>
        <end position="624"/>
    </location>
</feature>
<evidence type="ECO:0000256" key="2">
    <source>
        <dbReference type="ARBA" id="ARBA00022737"/>
    </source>
</evidence>
<feature type="compositionally biased region" description="Polar residues" evidence="4">
    <location>
        <begin position="906"/>
        <end position="915"/>
    </location>
</feature>
<proteinExistence type="predicted"/>
<dbReference type="InterPro" id="IPR001680">
    <property type="entry name" value="WD40_rpt"/>
</dbReference>
<keyword evidence="5" id="KW-1133">Transmembrane helix</keyword>
<dbReference type="OrthoDB" id="972532at2759"/>
<dbReference type="AlphaFoldDB" id="A0A9P3FXY3"/>
<dbReference type="Pfam" id="PF00400">
    <property type="entry name" value="WD40"/>
    <property type="match status" value="2"/>
</dbReference>
<dbReference type="Gene3D" id="2.130.10.10">
    <property type="entry name" value="YVTN repeat-like/Quinoprotein amine dehydrogenase"/>
    <property type="match status" value="2"/>
</dbReference>
<comment type="caution">
    <text evidence="6">The sequence shown here is derived from an EMBL/GenBank/DDBJ whole genome shotgun (WGS) entry which is preliminary data.</text>
</comment>
<dbReference type="InterPro" id="IPR051350">
    <property type="entry name" value="WD_repeat-ST_regulator"/>
</dbReference>
<dbReference type="InterPro" id="IPR036322">
    <property type="entry name" value="WD40_repeat_dom_sf"/>
</dbReference>
<dbReference type="GO" id="GO:0043161">
    <property type="term" value="P:proteasome-mediated ubiquitin-dependent protein catabolic process"/>
    <property type="evidence" value="ECO:0007669"/>
    <property type="project" value="TreeGrafter"/>
</dbReference>
<organism evidence="6 7">
    <name type="scientific">Phanerochaete sordida</name>
    <dbReference type="NCBI Taxonomy" id="48140"/>
    <lineage>
        <taxon>Eukaryota</taxon>
        <taxon>Fungi</taxon>
        <taxon>Dikarya</taxon>
        <taxon>Basidiomycota</taxon>
        <taxon>Agaricomycotina</taxon>
        <taxon>Agaricomycetes</taxon>
        <taxon>Polyporales</taxon>
        <taxon>Phanerochaetaceae</taxon>
        <taxon>Phanerochaete</taxon>
    </lineage>
</organism>
<sequence length="988" mass="110234">MDHDERSIASPREAPIVLPRQEPESPGDGSAFYKFELQIIDLDLKLRQLSNAARKLGSSVGILSASFRLCERLSRVLFLFSENATVLFPHRVHQRRRELQVDRYWNFKRQRRYRRRNRLLNLVSRLSNGQDQQLTARDLPAELHALAADITRLLDCFGQYPEFLDEVPEQTLEEDIESWASYLSSFDGMVIFYSVTLQLSVSLDDIETAAVRKYVHDLSITLGYRLHHIASFIPRFIELGVPTIRGVQKGSAGNLINLSTVATLFSGVTATVLQFSYANNSTTSAEAVNGFWFISLVFSISAAVNSLLGLTWMQAVFRSPDHRIPWWVLMWIKRSPLVFLVLSVACFYLGLMIFAYSSQQVLILQLVFHSIPANTIDQSRVTAILTVVLSTSCCFGLAAMSMWIAFERWIYNHHDGNKLLSDFLSEAAGSFFNIRVVAWFLDQYRRLEPFNKRIVSRSTPVFRSAKRLLSSMLYTTEPVGESMPRRGTTSTLPTEARPDLEAQNGMGVSLSEQSDNPPLTVKDRFRQLAHRALAEERAKTADTARSRTNIRPGMRNSRRHHTELSDVSATVPSGIVSTLVPRLKNFEVVHKLDVHGGLVRDMQFSPDGKYLATASWDKTILVLDATDSFNAGRPLSHPAGLVGQLEWSSSGTMFLTKANETIRVWARDETNEFHKQFSIVRNASVSAIRWLPSGKAILSVEHDNVIQMDLKGTLISRYTIENMALSDVAITQDSRQMICVGTYQANSRASEEGSGIHQIILYNADTDKIEKRAPLFVGASDVVIASDDKSVLVSFEAKAPPQLWKLQLDDPAASLALRHTFTSPARSSFAALASVFGGENDGFVLRAETAGHIHIWDRDTATPLHFIHAPGSISQVTSLAWNTMANSLMFATGSLDGAVRIWTATAQEPRSPQSSSHRHTPTPGLDYQHTFLPSGFRRRGSSFGVGYRSESPTIGLTEEPDSAVFDDEPPMSQSSRSPGPIRRATTMS</sequence>
<feature type="region of interest" description="Disordered" evidence="4">
    <location>
        <begin position="906"/>
        <end position="988"/>
    </location>
</feature>